<feature type="non-terminal residue" evidence="1">
    <location>
        <position position="223"/>
    </location>
</feature>
<organism evidence="1 2">
    <name type="scientific">Sphaerobolus stellatus (strain SS14)</name>
    <dbReference type="NCBI Taxonomy" id="990650"/>
    <lineage>
        <taxon>Eukaryota</taxon>
        <taxon>Fungi</taxon>
        <taxon>Dikarya</taxon>
        <taxon>Basidiomycota</taxon>
        <taxon>Agaricomycotina</taxon>
        <taxon>Agaricomycetes</taxon>
        <taxon>Phallomycetidae</taxon>
        <taxon>Geastrales</taxon>
        <taxon>Sphaerobolaceae</taxon>
        <taxon>Sphaerobolus</taxon>
    </lineage>
</organism>
<keyword evidence="2" id="KW-1185">Reference proteome</keyword>
<sequence>FTPTKAIRILITKLSTTASGAFLISNSPLKSTIPIQAPIIEQPPDLPLPNWNAAKVAVNPAEFTKEQLACIILELASEPTSAQVYLLTCDGTISQLQAQLIIQNMHLVKMNKALQMKEKVKEADVHLQLFPGGFGRVLTDNDFITLQEDAMGRKAAKDSQKRRKKVARENKQAILAEQKRQWGIIRQSNEAASAAYKVECATLKALGKKKRDWPKAPTCQKKP</sequence>
<feature type="non-terminal residue" evidence="1">
    <location>
        <position position="1"/>
    </location>
</feature>
<dbReference type="AlphaFoldDB" id="A0A0C9VQB3"/>
<evidence type="ECO:0000313" key="2">
    <source>
        <dbReference type="Proteomes" id="UP000054279"/>
    </source>
</evidence>
<dbReference type="Proteomes" id="UP000054279">
    <property type="component" value="Unassembled WGS sequence"/>
</dbReference>
<proteinExistence type="predicted"/>
<name>A0A0C9VQB3_SPHS4</name>
<dbReference type="EMBL" id="KN837147">
    <property type="protein sequence ID" value="KIJ40081.1"/>
    <property type="molecule type" value="Genomic_DNA"/>
</dbReference>
<gene>
    <name evidence="1" type="ORF">M422DRAFT_147733</name>
</gene>
<dbReference type="HOGENOM" id="CLU_081660_0_0_1"/>
<accession>A0A0C9VQB3</accession>
<evidence type="ECO:0000313" key="1">
    <source>
        <dbReference type="EMBL" id="KIJ40081.1"/>
    </source>
</evidence>
<protein>
    <submittedName>
        <fullName evidence="1">Uncharacterized protein</fullName>
    </submittedName>
</protein>
<reference evidence="1 2" key="1">
    <citation type="submission" date="2014-06" db="EMBL/GenBank/DDBJ databases">
        <title>Evolutionary Origins and Diversification of the Mycorrhizal Mutualists.</title>
        <authorList>
            <consortium name="DOE Joint Genome Institute"/>
            <consortium name="Mycorrhizal Genomics Consortium"/>
            <person name="Kohler A."/>
            <person name="Kuo A."/>
            <person name="Nagy L.G."/>
            <person name="Floudas D."/>
            <person name="Copeland A."/>
            <person name="Barry K.W."/>
            <person name="Cichocki N."/>
            <person name="Veneault-Fourrey C."/>
            <person name="LaButti K."/>
            <person name="Lindquist E.A."/>
            <person name="Lipzen A."/>
            <person name="Lundell T."/>
            <person name="Morin E."/>
            <person name="Murat C."/>
            <person name="Riley R."/>
            <person name="Ohm R."/>
            <person name="Sun H."/>
            <person name="Tunlid A."/>
            <person name="Henrissat B."/>
            <person name="Grigoriev I.V."/>
            <person name="Hibbett D.S."/>
            <person name="Martin F."/>
        </authorList>
    </citation>
    <scope>NUCLEOTIDE SEQUENCE [LARGE SCALE GENOMIC DNA]</scope>
    <source>
        <strain evidence="1 2">SS14</strain>
    </source>
</reference>
<dbReference type="OrthoDB" id="3269297at2759"/>